<keyword evidence="7" id="KW-1185">Reference proteome</keyword>
<dbReference type="Gene3D" id="1.10.357.10">
    <property type="entry name" value="Tetracycline Repressor, domain 2"/>
    <property type="match status" value="1"/>
</dbReference>
<dbReference type="Pfam" id="PF00440">
    <property type="entry name" value="TetR_N"/>
    <property type="match status" value="1"/>
</dbReference>
<dbReference type="InterPro" id="IPR001647">
    <property type="entry name" value="HTH_TetR"/>
</dbReference>
<name>A0A917M164_9BACL</name>
<dbReference type="SUPFAM" id="SSF46689">
    <property type="entry name" value="Homeodomain-like"/>
    <property type="match status" value="1"/>
</dbReference>
<evidence type="ECO:0000256" key="3">
    <source>
        <dbReference type="ARBA" id="ARBA00023163"/>
    </source>
</evidence>
<gene>
    <name evidence="6" type="ORF">GCM10010918_24510</name>
</gene>
<evidence type="ECO:0000256" key="2">
    <source>
        <dbReference type="ARBA" id="ARBA00023125"/>
    </source>
</evidence>
<evidence type="ECO:0000256" key="4">
    <source>
        <dbReference type="PROSITE-ProRule" id="PRU00335"/>
    </source>
</evidence>
<evidence type="ECO:0000256" key="1">
    <source>
        <dbReference type="ARBA" id="ARBA00023015"/>
    </source>
</evidence>
<comment type="caution">
    <text evidence="6">The sequence shown here is derived from an EMBL/GenBank/DDBJ whole genome shotgun (WGS) entry which is preliminary data.</text>
</comment>
<protein>
    <submittedName>
        <fullName evidence="6">TetR family transcriptional regulator</fullName>
    </submittedName>
</protein>
<dbReference type="RefSeq" id="WP_188889835.1">
    <property type="nucleotide sequence ID" value="NZ_BMHY01000004.1"/>
</dbReference>
<dbReference type="Proteomes" id="UP000600247">
    <property type="component" value="Unassembled WGS sequence"/>
</dbReference>
<keyword evidence="2 4" id="KW-0238">DNA-binding</keyword>
<keyword evidence="3" id="KW-0804">Transcription</keyword>
<reference evidence="6 7" key="1">
    <citation type="journal article" date="2014" name="Int. J. Syst. Evol. Microbiol.">
        <title>Complete genome sequence of Corynebacterium casei LMG S-19264T (=DSM 44701T), isolated from a smear-ripened cheese.</title>
        <authorList>
            <consortium name="US DOE Joint Genome Institute (JGI-PGF)"/>
            <person name="Walter F."/>
            <person name="Albersmeier A."/>
            <person name="Kalinowski J."/>
            <person name="Ruckert C."/>
        </authorList>
    </citation>
    <scope>NUCLEOTIDE SEQUENCE [LARGE SCALE GENOMIC DNA]</scope>
    <source>
        <strain evidence="6 7">CGMCC 1.15286</strain>
    </source>
</reference>
<dbReference type="AlphaFoldDB" id="A0A917M164"/>
<proteinExistence type="predicted"/>
<accession>A0A917M164</accession>
<dbReference type="EMBL" id="BMHY01000004">
    <property type="protein sequence ID" value="GGG68642.1"/>
    <property type="molecule type" value="Genomic_DNA"/>
</dbReference>
<feature type="domain" description="HTH tetR-type" evidence="5">
    <location>
        <begin position="1"/>
        <end position="54"/>
    </location>
</feature>
<sequence>MQAAFELFAEYGIEKTSLGMIAKKVGMTKPSIYYHFDSKEQLISRTFDYLFKDHFFATYFTCHSVSKEDFVACMYEGGLKMLPGDDKEHHSTLRVLNEFMMLAEREEQFRAPLLQIQHDFLNGFHELLEKGANFGLVSLDQLDSKAHILALVIDNLSRCKMMKFEMDYPGIWRATVDSVLRKEDI</sequence>
<dbReference type="PANTHER" id="PTHR47506:SF1">
    <property type="entry name" value="HTH-TYPE TRANSCRIPTIONAL REGULATOR YJDC"/>
    <property type="match status" value="1"/>
</dbReference>
<organism evidence="6 7">
    <name type="scientific">Paenibacillus radicis</name>
    <name type="common">ex Gao et al. 2016</name>
    <dbReference type="NCBI Taxonomy" id="1737354"/>
    <lineage>
        <taxon>Bacteria</taxon>
        <taxon>Bacillati</taxon>
        <taxon>Bacillota</taxon>
        <taxon>Bacilli</taxon>
        <taxon>Bacillales</taxon>
        <taxon>Paenibacillaceae</taxon>
        <taxon>Paenibacillus</taxon>
    </lineage>
</organism>
<dbReference type="InterPro" id="IPR009057">
    <property type="entry name" value="Homeodomain-like_sf"/>
</dbReference>
<evidence type="ECO:0000259" key="5">
    <source>
        <dbReference type="PROSITE" id="PS50977"/>
    </source>
</evidence>
<feature type="DNA-binding region" description="H-T-H motif" evidence="4">
    <location>
        <begin position="17"/>
        <end position="36"/>
    </location>
</feature>
<dbReference type="PROSITE" id="PS50977">
    <property type="entry name" value="HTH_TETR_2"/>
    <property type="match status" value="1"/>
</dbReference>
<evidence type="ECO:0000313" key="7">
    <source>
        <dbReference type="Proteomes" id="UP000600247"/>
    </source>
</evidence>
<keyword evidence="1" id="KW-0805">Transcription regulation</keyword>
<dbReference type="GO" id="GO:0003677">
    <property type="term" value="F:DNA binding"/>
    <property type="evidence" value="ECO:0007669"/>
    <property type="project" value="UniProtKB-UniRule"/>
</dbReference>
<evidence type="ECO:0000313" key="6">
    <source>
        <dbReference type="EMBL" id="GGG68642.1"/>
    </source>
</evidence>
<dbReference type="PANTHER" id="PTHR47506">
    <property type="entry name" value="TRANSCRIPTIONAL REGULATORY PROTEIN"/>
    <property type="match status" value="1"/>
</dbReference>
<dbReference type="Gene3D" id="1.10.10.60">
    <property type="entry name" value="Homeodomain-like"/>
    <property type="match status" value="1"/>
</dbReference>